<gene>
    <name evidence="2" type="ORF">GCM10008967_00070</name>
</gene>
<dbReference type="NCBIfam" id="TIGR01764">
    <property type="entry name" value="excise"/>
    <property type="match status" value="1"/>
</dbReference>
<evidence type="ECO:0000313" key="3">
    <source>
        <dbReference type="Proteomes" id="UP001500782"/>
    </source>
</evidence>
<feature type="domain" description="Helix-turn-helix" evidence="1">
    <location>
        <begin position="37"/>
        <end position="86"/>
    </location>
</feature>
<keyword evidence="3" id="KW-1185">Reference proteome</keyword>
<evidence type="ECO:0000313" key="2">
    <source>
        <dbReference type="EMBL" id="GAA0313578.1"/>
    </source>
</evidence>
<organism evidence="2 3">
    <name type="scientific">Bacillus carboniphilus</name>
    <dbReference type="NCBI Taxonomy" id="86663"/>
    <lineage>
        <taxon>Bacteria</taxon>
        <taxon>Bacillati</taxon>
        <taxon>Bacillota</taxon>
        <taxon>Bacilli</taxon>
        <taxon>Bacillales</taxon>
        <taxon>Bacillaceae</taxon>
        <taxon>Bacillus</taxon>
    </lineage>
</organism>
<comment type="caution">
    <text evidence="2">The sequence shown here is derived from an EMBL/GenBank/DDBJ whole genome shotgun (WGS) entry which is preliminary data.</text>
</comment>
<dbReference type="RefSeq" id="WP_343795210.1">
    <property type="nucleotide sequence ID" value="NZ_BAAADJ010000001.1"/>
</dbReference>
<dbReference type="InterPro" id="IPR041657">
    <property type="entry name" value="HTH_17"/>
</dbReference>
<accession>A0ABN0VPV3</accession>
<reference evidence="2 3" key="1">
    <citation type="journal article" date="2019" name="Int. J. Syst. Evol. Microbiol.">
        <title>The Global Catalogue of Microorganisms (GCM) 10K type strain sequencing project: providing services to taxonomists for standard genome sequencing and annotation.</title>
        <authorList>
            <consortium name="The Broad Institute Genomics Platform"/>
            <consortium name="The Broad Institute Genome Sequencing Center for Infectious Disease"/>
            <person name="Wu L."/>
            <person name="Ma J."/>
        </authorList>
    </citation>
    <scope>NUCLEOTIDE SEQUENCE [LARGE SCALE GENOMIC DNA]</scope>
    <source>
        <strain evidence="2 3">JCM 9731</strain>
    </source>
</reference>
<name>A0ABN0VPV3_9BACI</name>
<sequence length="93" mass="10723">MSIEETIRKIIQEENEKHYERIEQLLDQHGVQGAPPLLTVEEAAQILKMGKTSVYELTNRHDFPAIRDGRKVRISYSGLMNWINTQSTSKQAI</sequence>
<proteinExistence type="predicted"/>
<dbReference type="Pfam" id="PF12728">
    <property type="entry name" value="HTH_17"/>
    <property type="match status" value="1"/>
</dbReference>
<dbReference type="EMBL" id="BAAADJ010000001">
    <property type="protein sequence ID" value="GAA0313578.1"/>
    <property type="molecule type" value="Genomic_DNA"/>
</dbReference>
<evidence type="ECO:0000259" key="1">
    <source>
        <dbReference type="Pfam" id="PF12728"/>
    </source>
</evidence>
<dbReference type="Proteomes" id="UP001500782">
    <property type="component" value="Unassembled WGS sequence"/>
</dbReference>
<dbReference type="InterPro" id="IPR010093">
    <property type="entry name" value="SinI_DNA-bd"/>
</dbReference>
<protein>
    <recommendedName>
        <fullName evidence="1">Helix-turn-helix domain-containing protein</fullName>
    </recommendedName>
</protein>